<dbReference type="RefSeq" id="WP_128973392.1">
    <property type="nucleotide sequence ID" value="NZ_LKLP01000028.1"/>
</dbReference>
<reference evidence="2" key="1">
    <citation type="submission" date="2015-10" db="EMBL/GenBank/DDBJ databases">
        <title>Draft Genome Sequences of 11 Lactococcus lactis subspecies cremoris strains.</title>
        <authorList>
            <person name="Wels M."/>
            <person name="Backus L."/>
            <person name="Boekhorst J."/>
            <person name="Dijkstra A."/>
            <person name="Beerthuizen M."/>
            <person name="Kelly W."/>
            <person name="Siezen R."/>
            <person name="Bachmann H."/>
            <person name="Van Hijum S."/>
        </authorList>
    </citation>
    <scope>NUCLEOTIDE SEQUENCE [LARGE SCALE GENOMIC DNA]</scope>
    <source>
        <strain evidence="2">LMG8520</strain>
    </source>
</reference>
<protein>
    <submittedName>
        <fullName evidence="1">Uncharacterized protein</fullName>
    </submittedName>
</protein>
<proteinExistence type="predicted"/>
<accession>A0A0V8DK33</accession>
<sequence>MENKIIKKYELQDMERAISQRIAVKSRTPPISKRFNGFKKKLLTTKWYLEDEETLLIIFYHDELGVVSYQFYKKKR</sequence>
<dbReference type="AlphaFoldDB" id="A0A0V8DK33"/>
<gene>
    <name evidence="1" type="ORF">LMG8520_0564</name>
</gene>
<dbReference type="PATRIC" id="fig|1360.106.peg.1934"/>
<evidence type="ECO:0000313" key="1">
    <source>
        <dbReference type="EMBL" id="KSU13585.1"/>
    </source>
</evidence>
<dbReference type="Proteomes" id="UP000054230">
    <property type="component" value="Unassembled WGS sequence"/>
</dbReference>
<name>A0A0V8DK33_LACLL</name>
<organism evidence="1 2">
    <name type="scientific">Lactococcus lactis subsp. lactis</name>
    <name type="common">Streptococcus lactis</name>
    <dbReference type="NCBI Taxonomy" id="1360"/>
    <lineage>
        <taxon>Bacteria</taxon>
        <taxon>Bacillati</taxon>
        <taxon>Bacillota</taxon>
        <taxon>Bacilli</taxon>
        <taxon>Lactobacillales</taxon>
        <taxon>Streptococcaceae</taxon>
        <taxon>Lactococcus</taxon>
    </lineage>
</organism>
<comment type="caution">
    <text evidence="1">The sequence shown here is derived from an EMBL/GenBank/DDBJ whole genome shotgun (WGS) entry which is preliminary data.</text>
</comment>
<dbReference type="EMBL" id="LKLP01000028">
    <property type="protein sequence ID" value="KSU13585.1"/>
    <property type="molecule type" value="Genomic_DNA"/>
</dbReference>
<evidence type="ECO:0000313" key="2">
    <source>
        <dbReference type="Proteomes" id="UP000054230"/>
    </source>
</evidence>